<dbReference type="Gene3D" id="3.30.565.10">
    <property type="entry name" value="Histidine kinase-like ATPase, C-terminal domain"/>
    <property type="match status" value="1"/>
</dbReference>
<feature type="domain" description="Histidine kinase" evidence="1">
    <location>
        <begin position="21"/>
        <end position="243"/>
    </location>
</feature>
<dbReference type="AlphaFoldDB" id="X1IF76"/>
<dbReference type="GO" id="GO:0016772">
    <property type="term" value="F:transferase activity, transferring phosphorus-containing groups"/>
    <property type="evidence" value="ECO:0007669"/>
    <property type="project" value="InterPro"/>
</dbReference>
<dbReference type="SMART" id="SM00387">
    <property type="entry name" value="HATPase_c"/>
    <property type="match status" value="1"/>
</dbReference>
<dbReference type="EMBL" id="BARU01022387">
    <property type="protein sequence ID" value="GAH56218.1"/>
    <property type="molecule type" value="Genomic_DNA"/>
</dbReference>
<organism evidence="2">
    <name type="scientific">marine sediment metagenome</name>
    <dbReference type="NCBI Taxonomy" id="412755"/>
    <lineage>
        <taxon>unclassified sequences</taxon>
        <taxon>metagenomes</taxon>
        <taxon>ecological metagenomes</taxon>
    </lineage>
</organism>
<name>X1IF76_9ZZZZ</name>
<reference evidence="2" key="1">
    <citation type="journal article" date="2014" name="Front. Microbiol.">
        <title>High frequency of phylogenetically diverse reductive dehalogenase-homologous genes in deep subseafloor sedimentary metagenomes.</title>
        <authorList>
            <person name="Kawai M."/>
            <person name="Futagami T."/>
            <person name="Toyoda A."/>
            <person name="Takaki Y."/>
            <person name="Nishi S."/>
            <person name="Hori S."/>
            <person name="Arai W."/>
            <person name="Tsubouchi T."/>
            <person name="Morono Y."/>
            <person name="Uchiyama I."/>
            <person name="Ito T."/>
            <person name="Fujiyama A."/>
            <person name="Inagaki F."/>
            <person name="Takami H."/>
        </authorList>
    </citation>
    <scope>NUCLEOTIDE SEQUENCE</scope>
    <source>
        <strain evidence="2">Expedition CK06-06</strain>
    </source>
</reference>
<dbReference type="SUPFAM" id="SSF55874">
    <property type="entry name" value="ATPase domain of HSP90 chaperone/DNA topoisomerase II/histidine kinase"/>
    <property type="match status" value="1"/>
</dbReference>
<dbReference type="InterPro" id="IPR005467">
    <property type="entry name" value="His_kinase_dom"/>
</dbReference>
<dbReference type="InterPro" id="IPR036890">
    <property type="entry name" value="HATPase_C_sf"/>
</dbReference>
<dbReference type="Pfam" id="PF02518">
    <property type="entry name" value="HATPase_c"/>
    <property type="match status" value="1"/>
</dbReference>
<dbReference type="InterPro" id="IPR004358">
    <property type="entry name" value="Sig_transdc_His_kin-like_C"/>
</dbReference>
<dbReference type="PROSITE" id="PS50109">
    <property type="entry name" value="HIS_KIN"/>
    <property type="match status" value="1"/>
</dbReference>
<dbReference type="Gene3D" id="1.10.287.130">
    <property type="match status" value="1"/>
</dbReference>
<evidence type="ECO:0000313" key="2">
    <source>
        <dbReference type="EMBL" id="GAH56218.1"/>
    </source>
</evidence>
<dbReference type="PRINTS" id="PR00344">
    <property type="entry name" value="BCTRLSENSOR"/>
</dbReference>
<sequence length="251" mass="29374">MQDVENVYQDAYNRSKCVKGLFIHDISNLFQIISNSVELCESLLRGETKREDIMEYFQMITQQLTRGKKLIRNVRNLSDLEEYDMPLEPVEVFYTLRSVVDFTRISFPKRKIDVKVISDYDNIYAMVNELLTEVFENIIMNAINYNKNKVVQITVIISKLNMPYKNYVKIEFKDNGIGIDDDRKEIIFQDLHLKRKHSKGMGIGLSLVAKLIRLYDGEIWIENRIKGDSTRGSNFVILIPLAKKKDVKFDD</sequence>
<proteinExistence type="predicted"/>
<dbReference type="InterPro" id="IPR003594">
    <property type="entry name" value="HATPase_dom"/>
</dbReference>
<evidence type="ECO:0000259" key="1">
    <source>
        <dbReference type="PROSITE" id="PS50109"/>
    </source>
</evidence>
<dbReference type="PANTHER" id="PTHR43065">
    <property type="entry name" value="SENSOR HISTIDINE KINASE"/>
    <property type="match status" value="1"/>
</dbReference>
<accession>X1IF76</accession>
<comment type="caution">
    <text evidence="2">The sequence shown here is derived from an EMBL/GenBank/DDBJ whole genome shotgun (WGS) entry which is preliminary data.</text>
</comment>
<protein>
    <recommendedName>
        <fullName evidence="1">Histidine kinase domain-containing protein</fullName>
    </recommendedName>
</protein>
<gene>
    <name evidence="2" type="ORF">S03H2_36474</name>
</gene>